<protein>
    <submittedName>
        <fullName evidence="1">Uncharacterized protein</fullName>
    </submittedName>
</protein>
<organism evidence="1 2">
    <name type="scientific">Serratia marcescens</name>
    <dbReference type="NCBI Taxonomy" id="615"/>
    <lineage>
        <taxon>Bacteria</taxon>
        <taxon>Pseudomonadati</taxon>
        <taxon>Pseudomonadota</taxon>
        <taxon>Gammaproteobacteria</taxon>
        <taxon>Enterobacterales</taxon>
        <taxon>Yersiniaceae</taxon>
        <taxon>Serratia</taxon>
    </lineage>
</organism>
<comment type="caution">
    <text evidence="1">The sequence shown here is derived from an EMBL/GenBank/DDBJ whole genome shotgun (WGS) entry which is preliminary data.</text>
</comment>
<dbReference type="EMBL" id="LFJS01000001">
    <property type="protein sequence ID" value="KMU54214.1"/>
    <property type="molecule type" value="Genomic_DNA"/>
</dbReference>
<dbReference type="Proteomes" id="UP000037482">
    <property type="component" value="Unassembled WGS sequence"/>
</dbReference>
<dbReference type="RefSeq" id="WP_049294744.1">
    <property type="nucleotide sequence ID" value="NZ_JABCPW010000004.1"/>
</dbReference>
<evidence type="ECO:0000313" key="2">
    <source>
        <dbReference type="Proteomes" id="UP000037482"/>
    </source>
</evidence>
<dbReference type="AlphaFoldDB" id="A0A656VPI8"/>
<evidence type="ECO:0000313" key="1">
    <source>
        <dbReference type="EMBL" id="KMU54214.1"/>
    </source>
</evidence>
<reference evidence="1 2" key="1">
    <citation type="submission" date="2015-06" db="EMBL/GenBank/DDBJ databases">
        <title>Draft Genome of Serratia marcescens Strain AH0650_Sm1.</title>
        <authorList>
            <person name="Wan Y."/>
            <person name="Gorrie C."/>
            <person name="Holt K."/>
        </authorList>
    </citation>
    <scope>NUCLEOTIDE SEQUENCE [LARGE SCALE GENOMIC DNA]</scope>
    <source>
        <strain evidence="1 2">AH0650_Sm1</strain>
    </source>
</reference>
<accession>A0A656VPI8</accession>
<gene>
    <name evidence="1" type="ORF">AB868_00122</name>
</gene>
<name>A0A656VPI8_SERMA</name>
<sequence>MDINELESKERFQSHTFVLFPYGTPYTYLGWNNYRKFNKILNEYLSNSGKELKNKFYIHEHEVINFDKCFVWIISFFEKDINKQKEISAHLILSLKKLIDAFYCEYSHNIIIANNKDSNFNELLECINTLDLHEHYLSLISFGEEDINLKDTKKPKKKSFEMPLPDLNSFEGELNVGDFVKKIDDYLYKTEIQEQHQMIFAPDGYWSTKYPALKLLREEFIPLKYFIKEFNISDEDTIHLGFERLTYDACFTSFDKTTKKIVEITAAIPKEDHLLLSLYEQSFSLKFPVKNQHKLKMYKDSVPGTIIKAIDKKHEKNYLPGRILIVTLPLEYIYQGEEYIIDEIINEVSHNCTRGIGGFSKILLLCNGKFKTIFSHERLISEAN</sequence>
<proteinExistence type="predicted"/>